<dbReference type="GO" id="GO:0009380">
    <property type="term" value="C:excinuclease repair complex"/>
    <property type="evidence" value="ECO:0007669"/>
    <property type="project" value="InterPro"/>
</dbReference>
<dbReference type="SUPFAM" id="SSF52540">
    <property type="entry name" value="P-loop containing nucleoside triphosphate hydrolases"/>
    <property type="match status" value="1"/>
</dbReference>
<dbReference type="GO" id="GO:0016887">
    <property type="term" value="F:ATP hydrolysis activity"/>
    <property type="evidence" value="ECO:0007669"/>
    <property type="project" value="InterPro"/>
</dbReference>
<reference evidence="1 2" key="1">
    <citation type="journal article" date="2019" name="Environ. Microbiol.">
        <title>An active ?-lactamase is a part of an orchestrated cell wall stress resistance network of Bacillus subtilis and related rhizosphere species.</title>
        <authorList>
            <person name="Bucher T."/>
            <person name="Keren-Paz A."/>
            <person name="Hausser J."/>
            <person name="Olender T."/>
            <person name="Cytryn E."/>
            <person name="Kolodkin-Gal I."/>
        </authorList>
    </citation>
    <scope>NUCLEOTIDE SEQUENCE [LARGE SCALE GENOMIC DNA]</scope>
    <source>
        <strain evidence="1 2">I32</strain>
    </source>
</reference>
<sequence length="136" mass="15169">MIGLLEQFYKNEEIQSVINGLEDGLKEQLISGMATSSRSLLMAALYKKTKKSQLIVTHNLYQAQKVHEDLVALLGEKDVWLYPVNELIASEIGVASPELKAQRIEVLNRLAAGENGIIVAPVAGLRRFLPIKELWK</sequence>
<dbReference type="InterPro" id="IPR027417">
    <property type="entry name" value="P-loop_NTPase"/>
</dbReference>
<dbReference type="PANTHER" id="PTHR24029:SF1">
    <property type="entry name" value="TRANSCRIPTION-REPAIR-COUPLING FACTOR"/>
    <property type="match status" value="1"/>
</dbReference>
<dbReference type="GO" id="GO:0003677">
    <property type="term" value="F:DNA binding"/>
    <property type="evidence" value="ECO:0007669"/>
    <property type="project" value="InterPro"/>
</dbReference>
<dbReference type="Gene3D" id="3.40.50.300">
    <property type="entry name" value="P-loop containing nucleotide triphosphate hydrolases"/>
    <property type="match status" value="1"/>
</dbReference>
<evidence type="ECO:0000313" key="2">
    <source>
        <dbReference type="Proteomes" id="UP000308444"/>
    </source>
</evidence>
<accession>A0A9X9A5U9</accession>
<dbReference type="EMBL" id="SZOH01001993">
    <property type="protein sequence ID" value="TKI97734.1"/>
    <property type="molecule type" value="Genomic_DNA"/>
</dbReference>
<proteinExistence type="predicted"/>
<gene>
    <name evidence="1" type="ORF">FC695_24880</name>
</gene>
<feature type="non-terminal residue" evidence="1">
    <location>
        <position position="136"/>
    </location>
</feature>
<dbReference type="Proteomes" id="UP000308444">
    <property type="component" value="Unassembled WGS sequence"/>
</dbReference>
<dbReference type="PANTHER" id="PTHR24029">
    <property type="entry name" value="UVRABC SYSTEM PROTEIN B"/>
    <property type="match status" value="1"/>
</dbReference>
<evidence type="ECO:0000313" key="1">
    <source>
        <dbReference type="EMBL" id="TKI97734.1"/>
    </source>
</evidence>
<dbReference type="GO" id="GO:0006289">
    <property type="term" value="P:nucleotide-excision repair"/>
    <property type="evidence" value="ECO:0007669"/>
    <property type="project" value="InterPro"/>
</dbReference>
<dbReference type="GO" id="GO:0005524">
    <property type="term" value="F:ATP binding"/>
    <property type="evidence" value="ECO:0007669"/>
    <property type="project" value="InterPro"/>
</dbReference>
<name>A0A9X9A5U9_BACCE</name>
<organism evidence="1 2">
    <name type="scientific">Bacillus cereus</name>
    <dbReference type="NCBI Taxonomy" id="1396"/>
    <lineage>
        <taxon>Bacteria</taxon>
        <taxon>Bacillati</taxon>
        <taxon>Bacillota</taxon>
        <taxon>Bacilli</taxon>
        <taxon>Bacillales</taxon>
        <taxon>Bacillaceae</taxon>
        <taxon>Bacillus</taxon>
        <taxon>Bacillus cereus group</taxon>
    </lineage>
</organism>
<comment type="caution">
    <text evidence="1">The sequence shown here is derived from an EMBL/GenBank/DDBJ whole genome shotgun (WGS) entry which is preliminary data.</text>
</comment>
<dbReference type="AlphaFoldDB" id="A0A9X9A5U9"/>
<dbReference type="InterPro" id="IPR004807">
    <property type="entry name" value="UvrB"/>
</dbReference>
<protein>
    <submittedName>
        <fullName evidence="1">Transcription-repair coupling factor</fullName>
    </submittedName>
</protein>